<name>A0ABC8U1J5_9AQUA</name>
<sequence length="256" mass="27882">MSVEEAGKRKSKAIAQLDLHKGAPSPENNSQQKQGPPKESWSQPVMNNTSNKDKGKDIITLLGDVGGAMEVPQPGKSLPQVGNMDANSSSAIKSVNNQCPNGPEDETQSPNKFGSLNLEGGEIVVDLSPVPCTNSGDTAINMRQVNEVVSIGHEPEVENLPEGEHKKKKGTQQYQVCCKLKKIKDSFKAKSRELGDISERAKEAKEAVENCQRRLATDPLNNNLRLEEKQPLATYSTAARNEDSFLKQKSFLFLAA</sequence>
<dbReference type="Proteomes" id="UP001642360">
    <property type="component" value="Unassembled WGS sequence"/>
</dbReference>
<dbReference type="AlphaFoldDB" id="A0ABC8U1J5"/>
<reference evidence="2 3" key="1">
    <citation type="submission" date="2024-02" db="EMBL/GenBank/DDBJ databases">
        <authorList>
            <person name="Vignale AGUSTIN F."/>
            <person name="Sosa J E."/>
            <person name="Modenutti C."/>
        </authorList>
    </citation>
    <scope>NUCLEOTIDE SEQUENCE [LARGE SCALE GENOMIC DNA]</scope>
</reference>
<keyword evidence="3" id="KW-1185">Reference proteome</keyword>
<accession>A0ABC8U1J5</accession>
<feature type="non-terminal residue" evidence="2">
    <location>
        <position position="256"/>
    </location>
</feature>
<comment type="caution">
    <text evidence="2">The sequence shown here is derived from an EMBL/GenBank/DDBJ whole genome shotgun (WGS) entry which is preliminary data.</text>
</comment>
<evidence type="ECO:0000313" key="2">
    <source>
        <dbReference type="EMBL" id="CAK9173729.1"/>
    </source>
</evidence>
<feature type="compositionally biased region" description="Polar residues" evidence="1">
    <location>
        <begin position="85"/>
        <end position="100"/>
    </location>
</feature>
<proteinExistence type="predicted"/>
<feature type="region of interest" description="Disordered" evidence="1">
    <location>
        <begin position="1"/>
        <end position="109"/>
    </location>
</feature>
<protein>
    <submittedName>
        <fullName evidence="2">Uncharacterized protein</fullName>
    </submittedName>
</protein>
<dbReference type="EMBL" id="CAUOFW020006193">
    <property type="protein sequence ID" value="CAK9173729.1"/>
    <property type="molecule type" value="Genomic_DNA"/>
</dbReference>
<gene>
    <name evidence="2" type="ORF">ILEXP_LOCUS43460</name>
</gene>
<evidence type="ECO:0000256" key="1">
    <source>
        <dbReference type="SAM" id="MobiDB-lite"/>
    </source>
</evidence>
<feature type="compositionally biased region" description="Polar residues" evidence="1">
    <location>
        <begin position="26"/>
        <end position="50"/>
    </location>
</feature>
<organism evidence="2 3">
    <name type="scientific">Ilex paraguariensis</name>
    <name type="common">yerba mate</name>
    <dbReference type="NCBI Taxonomy" id="185542"/>
    <lineage>
        <taxon>Eukaryota</taxon>
        <taxon>Viridiplantae</taxon>
        <taxon>Streptophyta</taxon>
        <taxon>Embryophyta</taxon>
        <taxon>Tracheophyta</taxon>
        <taxon>Spermatophyta</taxon>
        <taxon>Magnoliopsida</taxon>
        <taxon>eudicotyledons</taxon>
        <taxon>Gunneridae</taxon>
        <taxon>Pentapetalae</taxon>
        <taxon>asterids</taxon>
        <taxon>campanulids</taxon>
        <taxon>Aquifoliales</taxon>
        <taxon>Aquifoliaceae</taxon>
        <taxon>Ilex</taxon>
    </lineage>
</organism>
<evidence type="ECO:0000313" key="3">
    <source>
        <dbReference type="Proteomes" id="UP001642360"/>
    </source>
</evidence>